<dbReference type="Pfam" id="PF00646">
    <property type="entry name" value="F-box"/>
    <property type="match status" value="1"/>
</dbReference>
<gene>
    <name evidence="2" type="ORF">PILCRDRAFT_551077</name>
</gene>
<protein>
    <recommendedName>
        <fullName evidence="1">F-box domain-containing protein</fullName>
    </recommendedName>
</protein>
<dbReference type="InterPro" id="IPR001810">
    <property type="entry name" value="F-box_dom"/>
</dbReference>
<reference evidence="2 3" key="1">
    <citation type="submission" date="2014-04" db="EMBL/GenBank/DDBJ databases">
        <authorList>
            <consortium name="DOE Joint Genome Institute"/>
            <person name="Kuo A."/>
            <person name="Tarkka M."/>
            <person name="Buscot F."/>
            <person name="Kohler A."/>
            <person name="Nagy L.G."/>
            <person name="Floudas D."/>
            <person name="Copeland A."/>
            <person name="Barry K.W."/>
            <person name="Cichocki N."/>
            <person name="Veneault-Fourrey C."/>
            <person name="LaButti K."/>
            <person name="Lindquist E.A."/>
            <person name="Lipzen A."/>
            <person name="Lundell T."/>
            <person name="Morin E."/>
            <person name="Murat C."/>
            <person name="Sun H."/>
            <person name="Tunlid A."/>
            <person name="Henrissat B."/>
            <person name="Grigoriev I.V."/>
            <person name="Hibbett D.S."/>
            <person name="Martin F."/>
            <person name="Nordberg H.P."/>
            <person name="Cantor M.N."/>
            <person name="Hua S.X."/>
        </authorList>
    </citation>
    <scope>NUCLEOTIDE SEQUENCE [LARGE SCALE GENOMIC DNA]</scope>
    <source>
        <strain evidence="2 3">F 1598</strain>
    </source>
</reference>
<sequence length="590" mass="67838">MSGRDMPLDILYEIFGHLRPYDILRLSRTTKPLRHILMRRSAIWVWKDARLNVEGLPDCPPDLTEPQYARLAFDPVCYLCGAPNVHTVLWACRLRSCQRCINSERFLDSVIANERIWIIVASQYRSYYSEPLLPHAKVKGGKHHRRGVVSIDEFTTLCEILRALRSDRVVLDEYIQGRKELTAVITSHASLCEEWLLDASTDRCGQLRDLKARRKEAILIKLREMGWGDELDKNSQYALIPLRMHASVKKPQELTDRIWNNIKRPLVGILEELKEKRLAVERVATLKRRRFLVIALLENYVLRRPVTEVIPGPADVCDMAEFKTIIEDTSLDVEVCPRSFKRAMDMLPQLVADWRTAKDAELVRIIDQDTSPFKSQRNDSSANDYSQLGLANTIFQCKVCQEPISYPRILVHSCVHVLRNSLYPYDDPHSKLWRDLNDEPWNFGGDRVGIDLRGKRAASLVVRSCGLDPDTTTATEMDDLDARFECLGCYDDLCGRLIMGWRVAVHHSMTRHVLDSDPPAWTLVNEIDTATVKRNEEISRDPLELICCALCRHRAYRPQIVSHLMNRHVRPQFISPSGRTISGPPDPFVD</sequence>
<name>A0A0C3B082_PILCF</name>
<dbReference type="InParanoid" id="A0A0C3B082"/>
<dbReference type="EMBL" id="KN833008">
    <property type="protein sequence ID" value="KIM79643.1"/>
    <property type="molecule type" value="Genomic_DNA"/>
</dbReference>
<dbReference type="PROSITE" id="PS50181">
    <property type="entry name" value="FBOX"/>
    <property type="match status" value="1"/>
</dbReference>
<evidence type="ECO:0000259" key="1">
    <source>
        <dbReference type="PROSITE" id="PS50181"/>
    </source>
</evidence>
<dbReference type="STRING" id="765440.A0A0C3B082"/>
<dbReference type="OrthoDB" id="2322499at2759"/>
<feature type="domain" description="F-box" evidence="1">
    <location>
        <begin position="1"/>
        <end position="49"/>
    </location>
</feature>
<dbReference type="Proteomes" id="UP000054166">
    <property type="component" value="Unassembled WGS sequence"/>
</dbReference>
<evidence type="ECO:0000313" key="3">
    <source>
        <dbReference type="Proteomes" id="UP000054166"/>
    </source>
</evidence>
<evidence type="ECO:0000313" key="2">
    <source>
        <dbReference type="EMBL" id="KIM79643.1"/>
    </source>
</evidence>
<organism evidence="2 3">
    <name type="scientific">Piloderma croceum (strain F 1598)</name>
    <dbReference type="NCBI Taxonomy" id="765440"/>
    <lineage>
        <taxon>Eukaryota</taxon>
        <taxon>Fungi</taxon>
        <taxon>Dikarya</taxon>
        <taxon>Basidiomycota</taxon>
        <taxon>Agaricomycotina</taxon>
        <taxon>Agaricomycetes</taxon>
        <taxon>Agaricomycetidae</taxon>
        <taxon>Atheliales</taxon>
        <taxon>Atheliaceae</taxon>
        <taxon>Piloderma</taxon>
    </lineage>
</organism>
<reference evidence="3" key="2">
    <citation type="submission" date="2015-01" db="EMBL/GenBank/DDBJ databases">
        <title>Evolutionary Origins and Diversification of the Mycorrhizal Mutualists.</title>
        <authorList>
            <consortium name="DOE Joint Genome Institute"/>
            <consortium name="Mycorrhizal Genomics Consortium"/>
            <person name="Kohler A."/>
            <person name="Kuo A."/>
            <person name="Nagy L.G."/>
            <person name="Floudas D."/>
            <person name="Copeland A."/>
            <person name="Barry K.W."/>
            <person name="Cichocki N."/>
            <person name="Veneault-Fourrey C."/>
            <person name="LaButti K."/>
            <person name="Lindquist E.A."/>
            <person name="Lipzen A."/>
            <person name="Lundell T."/>
            <person name="Morin E."/>
            <person name="Murat C."/>
            <person name="Riley R."/>
            <person name="Ohm R."/>
            <person name="Sun H."/>
            <person name="Tunlid A."/>
            <person name="Henrissat B."/>
            <person name="Grigoriev I.V."/>
            <person name="Hibbett D.S."/>
            <person name="Martin F."/>
        </authorList>
    </citation>
    <scope>NUCLEOTIDE SEQUENCE [LARGE SCALE GENOMIC DNA]</scope>
    <source>
        <strain evidence="3">F 1598</strain>
    </source>
</reference>
<keyword evidence="3" id="KW-1185">Reference proteome</keyword>
<dbReference type="SUPFAM" id="SSF81383">
    <property type="entry name" value="F-box domain"/>
    <property type="match status" value="1"/>
</dbReference>
<proteinExistence type="predicted"/>
<accession>A0A0C3B082</accession>
<dbReference type="AlphaFoldDB" id="A0A0C3B082"/>
<dbReference type="InterPro" id="IPR036047">
    <property type="entry name" value="F-box-like_dom_sf"/>
</dbReference>
<dbReference type="HOGENOM" id="CLU_010790_2_1_1"/>